<name>A0ACC0WVE7_9STRA</name>
<keyword evidence="2" id="KW-1185">Reference proteome</keyword>
<dbReference type="EMBL" id="CM047580">
    <property type="protein sequence ID" value="KAI9921931.1"/>
    <property type="molecule type" value="Genomic_DNA"/>
</dbReference>
<dbReference type="Proteomes" id="UP001163321">
    <property type="component" value="Chromosome 1"/>
</dbReference>
<reference evidence="1 2" key="1">
    <citation type="journal article" date="2022" name="bioRxiv">
        <title>The genome of the oomycete Peronosclerospora sorghi, a cosmopolitan pathogen of maize and sorghum, is inflated with dispersed pseudogenes.</title>
        <authorList>
            <person name="Fletcher K."/>
            <person name="Martin F."/>
            <person name="Isakeit T."/>
            <person name="Cavanaugh K."/>
            <person name="Magill C."/>
            <person name="Michelmore R."/>
        </authorList>
    </citation>
    <scope>NUCLEOTIDE SEQUENCE [LARGE SCALE GENOMIC DNA]</scope>
    <source>
        <strain evidence="1">P6</strain>
    </source>
</reference>
<accession>A0ACC0WVE7</accession>
<proteinExistence type="predicted"/>
<organism evidence="1 2">
    <name type="scientific">Peronosclerospora sorghi</name>
    <dbReference type="NCBI Taxonomy" id="230839"/>
    <lineage>
        <taxon>Eukaryota</taxon>
        <taxon>Sar</taxon>
        <taxon>Stramenopiles</taxon>
        <taxon>Oomycota</taxon>
        <taxon>Peronosporomycetes</taxon>
        <taxon>Peronosporales</taxon>
        <taxon>Peronosporaceae</taxon>
        <taxon>Peronosclerospora</taxon>
    </lineage>
</organism>
<protein>
    <submittedName>
        <fullName evidence="1">Uncharacterized protein</fullName>
    </submittedName>
</protein>
<comment type="caution">
    <text evidence="1">The sequence shown here is derived from an EMBL/GenBank/DDBJ whole genome shotgun (WGS) entry which is preliminary data.</text>
</comment>
<sequence>MDKDETTYGKEHYKPLPVKNIYLLFQDIVDPINAVWWNAVNIRLRDLPIRLFSFHHHVKVLVFSQQRNSVSMRFSTRTKLKSLSIFVLPRLATDLCHRYNAHNWSSLTQCRSLPALSN</sequence>
<evidence type="ECO:0000313" key="2">
    <source>
        <dbReference type="Proteomes" id="UP001163321"/>
    </source>
</evidence>
<evidence type="ECO:0000313" key="1">
    <source>
        <dbReference type="EMBL" id="KAI9921931.1"/>
    </source>
</evidence>
<gene>
    <name evidence="1" type="ORF">PsorP6_002745</name>
</gene>